<dbReference type="Gene3D" id="3.30.460.10">
    <property type="entry name" value="Beta Polymerase, domain 2"/>
    <property type="match status" value="1"/>
</dbReference>
<protein>
    <submittedName>
        <fullName evidence="2">Nucleotidyltransferase domain-containing protein</fullName>
    </submittedName>
</protein>
<evidence type="ECO:0000313" key="2">
    <source>
        <dbReference type="EMBL" id="RZD17987.1"/>
    </source>
</evidence>
<gene>
    <name evidence="2" type="ORF">EVG15_08460</name>
</gene>
<dbReference type="EMBL" id="SGBB01000017">
    <property type="protein sequence ID" value="RZD17987.1"/>
    <property type="molecule type" value="Genomic_DNA"/>
</dbReference>
<dbReference type="Proteomes" id="UP000319296">
    <property type="component" value="Unassembled WGS sequence"/>
</dbReference>
<dbReference type="PANTHER" id="PTHR43449:SF3">
    <property type="entry name" value="POLYMERASE NUCLEOTIDYL TRANSFERASE DOMAIN-CONTAINING PROTEIN"/>
    <property type="match status" value="1"/>
</dbReference>
<comment type="caution">
    <text evidence="2">The sequence shown here is derived from an EMBL/GenBank/DDBJ whole genome shotgun (WGS) entry which is preliminary data.</text>
</comment>
<dbReference type="GO" id="GO:0016740">
    <property type="term" value="F:transferase activity"/>
    <property type="evidence" value="ECO:0007669"/>
    <property type="project" value="UniProtKB-KW"/>
</dbReference>
<dbReference type="InterPro" id="IPR041633">
    <property type="entry name" value="Polbeta"/>
</dbReference>
<evidence type="ECO:0000259" key="1">
    <source>
        <dbReference type="Pfam" id="PF18765"/>
    </source>
</evidence>
<keyword evidence="2" id="KW-0808">Transferase</keyword>
<name>A0A519BL33_9DELT</name>
<sequence length="112" mass="12804">MFRVQDINILNTAKNIISSEAENAGYKAEAIYLFGSRARGDYKEYSDWDFFVVIDKEFSRSEKIALTSNIRKRLSDFIASDIIVKSHKKLLQEKGDKGLISYYVLKDGVKLG</sequence>
<dbReference type="InterPro" id="IPR043519">
    <property type="entry name" value="NT_sf"/>
</dbReference>
<evidence type="ECO:0000313" key="3">
    <source>
        <dbReference type="Proteomes" id="UP000319296"/>
    </source>
</evidence>
<accession>A0A519BL33</accession>
<organism evidence="2 3">
    <name type="scientific">Candidatus Acididesulfobacter diazotrophicus</name>
    <dbReference type="NCBI Taxonomy" id="2597226"/>
    <lineage>
        <taxon>Bacteria</taxon>
        <taxon>Deltaproteobacteria</taxon>
        <taxon>Candidatus Acidulodesulfobacterales</taxon>
        <taxon>Candidatus Acididesulfobacter</taxon>
    </lineage>
</organism>
<dbReference type="PANTHER" id="PTHR43449">
    <property type="entry name" value="NUCLEOTIDYLTRANSFERASE"/>
    <property type="match status" value="1"/>
</dbReference>
<dbReference type="Pfam" id="PF18765">
    <property type="entry name" value="Polbeta"/>
    <property type="match status" value="1"/>
</dbReference>
<reference evidence="2 3" key="1">
    <citation type="journal article" date="2019" name="ISME J.">
        <title>Insights into ecological role of a new deltaproteobacterial order Candidatus Acidulodesulfobacterales by metagenomics and metatranscriptomics.</title>
        <authorList>
            <person name="Tan S."/>
            <person name="Liu J."/>
            <person name="Fang Y."/>
            <person name="Hedlund B.P."/>
            <person name="Lian Z.H."/>
            <person name="Huang L.Y."/>
            <person name="Li J.T."/>
            <person name="Huang L.N."/>
            <person name="Li W.J."/>
            <person name="Jiang H.C."/>
            <person name="Dong H.L."/>
            <person name="Shu W.S."/>
        </authorList>
    </citation>
    <scope>NUCLEOTIDE SEQUENCE [LARGE SCALE GENOMIC DNA]</scope>
    <source>
        <strain evidence="2">AP1</strain>
    </source>
</reference>
<feature type="domain" description="Polymerase beta nucleotidyltransferase" evidence="1">
    <location>
        <begin position="27"/>
        <end position="76"/>
    </location>
</feature>
<dbReference type="AlphaFoldDB" id="A0A519BL33"/>
<dbReference type="CDD" id="cd05403">
    <property type="entry name" value="NT_KNTase_like"/>
    <property type="match status" value="1"/>
</dbReference>
<proteinExistence type="predicted"/>
<dbReference type="SUPFAM" id="SSF81301">
    <property type="entry name" value="Nucleotidyltransferase"/>
    <property type="match status" value="1"/>
</dbReference>